<gene>
    <name evidence="7" type="primary">SVF1</name>
    <name evidence="7" type="ORF">BGZ80_000374</name>
</gene>
<dbReference type="Pfam" id="PF17187">
    <property type="entry name" value="Svf1_C"/>
    <property type="match status" value="1"/>
</dbReference>
<dbReference type="SUPFAM" id="SSF159245">
    <property type="entry name" value="AttH-like"/>
    <property type="match status" value="1"/>
</dbReference>
<comment type="subcellular location">
    <subcellularLocation>
        <location evidence="1">Cytoplasm</location>
    </subcellularLocation>
</comment>
<dbReference type="Pfam" id="PF08622">
    <property type="entry name" value="Svf1"/>
    <property type="match status" value="1"/>
</dbReference>
<evidence type="ECO:0000259" key="5">
    <source>
        <dbReference type="Pfam" id="PF08622"/>
    </source>
</evidence>
<organism evidence="7 8">
    <name type="scientific">Entomortierella chlamydospora</name>
    <dbReference type="NCBI Taxonomy" id="101097"/>
    <lineage>
        <taxon>Eukaryota</taxon>
        <taxon>Fungi</taxon>
        <taxon>Fungi incertae sedis</taxon>
        <taxon>Mucoromycota</taxon>
        <taxon>Mortierellomycotina</taxon>
        <taxon>Mortierellomycetes</taxon>
        <taxon>Mortierellales</taxon>
        <taxon>Mortierellaceae</taxon>
        <taxon>Entomortierella</taxon>
    </lineage>
</organism>
<dbReference type="Proteomes" id="UP000703661">
    <property type="component" value="Unassembled WGS sequence"/>
</dbReference>
<keyword evidence="8" id="KW-1185">Reference proteome</keyword>
<evidence type="ECO:0000256" key="1">
    <source>
        <dbReference type="ARBA" id="ARBA00004496"/>
    </source>
</evidence>
<dbReference type="PANTHER" id="PTHR47107:SF1">
    <property type="entry name" value="CERAMIDE-BINDING PROTEIN SVF1-RELATED"/>
    <property type="match status" value="1"/>
</dbReference>
<dbReference type="EMBL" id="JAAAID010001076">
    <property type="protein sequence ID" value="KAG0011856.1"/>
    <property type="molecule type" value="Genomic_DNA"/>
</dbReference>
<accession>A0A9P6MTF4</accession>
<evidence type="ECO:0000256" key="3">
    <source>
        <dbReference type="ARBA" id="ARBA00022490"/>
    </source>
</evidence>
<dbReference type="PANTHER" id="PTHR47107">
    <property type="entry name" value="SVF1-LIKE PROTEIN YDR222W-RELATED"/>
    <property type="match status" value="1"/>
</dbReference>
<evidence type="ECO:0000313" key="8">
    <source>
        <dbReference type="Proteomes" id="UP000703661"/>
    </source>
</evidence>
<dbReference type="GO" id="GO:0005737">
    <property type="term" value="C:cytoplasm"/>
    <property type="evidence" value="ECO:0007669"/>
    <property type="project" value="UniProtKB-SubCell"/>
</dbReference>
<evidence type="ECO:0000259" key="6">
    <source>
        <dbReference type="Pfam" id="PF17187"/>
    </source>
</evidence>
<comment type="similarity">
    <text evidence="2">Belongs to the SVF1 family.</text>
</comment>
<feature type="domain" description="Svf1-like N-terminal" evidence="5">
    <location>
        <begin position="73"/>
        <end position="224"/>
    </location>
</feature>
<protein>
    <submittedName>
        <fullName evidence="7">Cell survival pathways protein</fullName>
    </submittedName>
</protein>
<keyword evidence="4" id="KW-0732">Signal</keyword>
<evidence type="ECO:0000256" key="2">
    <source>
        <dbReference type="ARBA" id="ARBA00009069"/>
    </source>
</evidence>
<feature type="signal peptide" evidence="4">
    <location>
        <begin position="1"/>
        <end position="21"/>
    </location>
</feature>
<dbReference type="InterPro" id="IPR013931">
    <property type="entry name" value="Svf1-like_N"/>
</dbReference>
<evidence type="ECO:0000313" key="7">
    <source>
        <dbReference type="EMBL" id="KAG0011856.1"/>
    </source>
</evidence>
<dbReference type="OrthoDB" id="2590239at2759"/>
<keyword evidence="3" id="KW-0963">Cytoplasm</keyword>
<proteinExistence type="inferred from homology"/>
<dbReference type="InterPro" id="IPR033394">
    <property type="entry name" value="Svf1-like_C"/>
</dbReference>
<sequence>MPMLALVMNLAILIISSSVSSLTGYNSTPPKNGDIPNAGEGVKSAASLCKDGNYFSELTTKDLEWAISPHASTETQTFYCINDQGYFGHIQLIHSNLGIWGTPISVQMTARFRGNGINKFFSINLTNFNLSADKLSASTNLMSITLSPDGQKFTVQVTNPPDLIVSLTFERTAKGYKIGEGKSFFGDGYVSHKFWPASKVTGMMIVDGKAHDMAGQGTFVHAVQGMRPHLVASKWSFVDFSGKNVETDRSSKLSLVQFTTPEFYGSTTVTQGSIVVDGELVAVAVDNKTEFVHTELDEETGYNPPTDVNYIWEGKTIEGAKPFKAILNVRPKGLCQKVDLLAEIPWPLRKIVATFVAKPIIYQWYDEATAVITIGGDEHKVSGNVYHEATFVM</sequence>
<name>A0A9P6MTF4_9FUNG</name>
<reference evidence="7" key="1">
    <citation type="journal article" date="2020" name="Fungal Divers.">
        <title>Resolving the Mortierellaceae phylogeny through synthesis of multi-gene phylogenetics and phylogenomics.</title>
        <authorList>
            <person name="Vandepol N."/>
            <person name="Liber J."/>
            <person name="Desiro A."/>
            <person name="Na H."/>
            <person name="Kennedy M."/>
            <person name="Barry K."/>
            <person name="Grigoriev I.V."/>
            <person name="Miller A.N."/>
            <person name="O'Donnell K."/>
            <person name="Stajich J.E."/>
            <person name="Bonito G."/>
        </authorList>
    </citation>
    <scope>NUCLEOTIDE SEQUENCE</scope>
    <source>
        <strain evidence="7">NRRL 2769</strain>
    </source>
</reference>
<dbReference type="InterPro" id="IPR051385">
    <property type="entry name" value="Ceramide-binding_SVF1"/>
</dbReference>
<evidence type="ECO:0000256" key="4">
    <source>
        <dbReference type="SAM" id="SignalP"/>
    </source>
</evidence>
<dbReference type="AlphaFoldDB" id="A0A9P6MTF4"/>
<comment type="caution">
    <text evidence="7">The sequence shown here is derived from an EMBL/GenBank/DDBJ whole genome shotgun (WGS) entry which is preliminary data.</text>
</comment>
<feature type="chain" id="PRO_5040384043" evidence="4">
    <location>
        <begin position="22"/>
        <end position="393"/>
    </location>
</feature>
<dbReference type="GO" id="GO:0006979">
    <property type="term" value="P:response to oxidative stress"/>
    <property type="evidence" value="ECO:0007669"/>
    <property type="project" value="InterPro"/>
</dbReference>
<feature type="domain" description="Svf1-like C-terminal" evidence="6">
    <location>
        <begin position="226"/>
        <end position="392"/>
    </location>
</feature>